<feature type="compositionally biased region" description="Polar residues" evidence="1">
    <location>
        <begin position="57"/>
        <end position="75"/>
    </location>
</feature>
<feature type="region of interest" description="Disordered" evidence="1">
    <location>
        <begin position="33"/>
        <end position="82"/>
    </location>
</feature>
<gene>
    <name evidence="2" type="ORF">B0T16DRAFT_421675</name>
</gene>
<evidence type="ECO:0000313" key="2">
    <source>
        <dbReference type="EMBL" id="KAK0638725.1"/>
    </source>
</evidence>
<evidence type="ECO:0000256" key="1">
    <source>
        <dbReference type="SAM" id="MobiDB-lite"/>
    </source>
</evidence>
<dbReference type="EMBL" id="JAULSV010000007">
    <property type="protein sequence ID" value="KAK0638725.1"/>
    <property type="molecule type" value="Genomic_DNA"/>
</dbReference>
<name>A0AA39XS42_9PEZI</name>
<keyword evidence="3" id="KW-1185">Reference proteome</keyword>
<organism evidence="2 3">
    <name type="scientific">Cercophora newfieldiana</name>
    <dbReference type="NCBI Taxonomy" id="92897"/>
    <lineage>
        <taxon>Eukaryota</taxon>
        <taxon>Fungi</taxon>
        <taxon>Dikarya</taxon>
        <taxon>Ascomycota</taxon>
        <taxon>Pezizomycotina</taxon>
        <taxon>Sordariomycetes</taxon>
        <taxon>Sordariomycetidae</taxon>
        <taxon>Sordariales</taxon>
        <taxon>Lasiosphaeriaceae</taxon>
        <taxon>Cercophora</taxon>
    </lineage>
</organism>
<protein>
    <submittedName>
        <fullName evidence="2">Uncharacterized protein</fullName>
    </submittedName>
</protein>
<feature type="region of interest" description="Disordered" evidence="1">
    <location>
        <begin position="1"/>
        <end position="21"/>
    </location>
</feature>
<reference evidence="2" key="1">
    <citation type="submission" date="2023-06" db="EMBL/GenBank/DDBJ databases">
        <title>Genome-scale phylogeny and comparative genomics of the fungal order Sordariales.</title>
        <authorList>
            <consortium name="Lawrence Berkeley National Laboratory"/>
            <person name="Hensen N."/>
            <person name="Bonometti L."/>
            <person name="Westerberg I."/>
            <person name="Brannstrom I.O."/>
            <person name="Guillou S."/>
            <person name="Cros-Aarteil S."/>
            <person name="Calhoun S."/>
            <person name="Haridas S."/>
            <person name="Kuo A."/>
            <person name="Mondo S."/>
            <person name="Pangilinan J."/>
            <person name="Riley R."/>
            <person name="Labutti K."/>
            <person name="Andreopoulos B."/>
            <person name="Lipzen A."/>
            <person name="Chen C."/>
            <person name="Yanf M."/>
            <person name="Daum C."/>
            <person name="Ng V."/>
            <person name="Clum A."/>
            <person name="Steindorff A."/>
            <person name="Ohm R."/>
            <person name="Martin F."/>
            <person name="Silar P."/>
            <person name="Natvig D."/>
            <person name="Lalanne C."/>
            <person name="Gautier V."/>
            <person name="Ament-Velasquez S.L."/>
            <person name="Kruys A."/>
            <person name="Hutchinson M.I."/>
            <person name="Powell A.J."/>
            <person name="Barry K."/>
            <person name="Miller A.N."/>
            <person name="Grigoriev I.V."/>
            <person name="Debuchy R."/>
            <person name="Gladieux P."/>
            <person name="Thoren M.H."/>
            <person name="Johannesson H."/>
        </authorList>
    </citation>
    <scope>NUCLEOTIDE SEQUENCE</scope>
    <source>
        <strain evidence="2">SMH2532-1</strain>
    </source>
</reference>
<evidence type="ECO:0000313" key="3">
    <source>
        <dbReference type="Proteomes" id="UP001174936"/>
    </source>
</evidence>
<dbReference type="Proteomes" id="UP001174936">
    <property type="component" value="Unassembled WGS sequence"/>
</dbReference>
<accession>A0AA39XS42</accession>
<sequence>MGPHPLLRALPPLQKGRSKADYGQLCDRGKIKAYDQGAGGREHSSEIRGERGRRDQALTTGRRQPNCLNRLQNNYVEERGEY</sequence>
<feature type="compositionally biased region" description="Basic and acidic residues" evidence="1">
    <location>
        <begin position="40"/>
        <end position="56"/>
    </location>
</feature>
<comment type="caution">
    <text evidence="2">The sequence shown here is derived from an EMBL/GenBank/DDBJ whole genome shotgun (WGS) entry which is preliminary data.</text>
</comment>
<dbReference type="AlphaFoldDB" id="A0AA39XS42"/>
<proteinExistence type="predicted"/>